<dbReference type="InterPro" id="IPR045324">
    <property type="entry name" value="Small_multidrug_res"/>
</dbReference>
<dbReference type="GO" id="GO:0005886">
    <property type="term" value="C:plasma membrane"/>
    <property type="evidence" value="ECO:0007669"/>
    <property type="project" value="UniProtKB-SubCell"/>
</dbReference>
<dbReference type="Gene3D" id="1.10.3730.20">
    <property type="match status" value="1"/>
</dbReference>
<evidence type="ECO:0000256" key="4">
    <source>
        <dbReference type="ARBA" id="ARBA00022692"/>
    </source>
</evidence>
<dbReference type="InterPro" id="IPR000390">
    <property type="entry name" value="Small_drug/metabolite_transptr"/>
</dbReference>
<dbReference type="AlphaFoldDB" id="A0A6M1RPA6"/>
<sequence>MNPWVALWIAILSEVIGTLALKASEGFTRWAPSVVVVLGYGAAFYFLSVSLRSIPVGVVYAIWSGAGLALIVVASWFLFGQRLDLAAFGGLFLILSGILVLQCFSQAGRGL</sequence>
<keyword evidence="5 9" id="KW-1133">Transmembrane helix</keyword>
<keyword evidence="3" id="KW-1003">Cell membrane</keyword>
<dbReference type="GO" id="GO:0031460">
    <property type="term" value="P:glycine betaine transport"/>
    <property type="evidence" value="ECO:0007669"/>
    <property type="project" value="TreeGrafter"/>
</dbReference>
<feature type="transmembrane region" description="Helical" evidence="9">
    <location>
        <begin position="58"/>
        <end position="79"/>
    </location>
</feature>
<evidence type="ECO:0000256" key="6">
    <source>
        <dbReference type="ARBA" id="ARBA00023136"/>
    </source>
</evidence>
<evidence type="ECO:0000313" key="10">
    <source>
        <dbReference type="EMBL" id="NGO39493.1"/>
    </source>
</evidence>
<dbReference type="RefSeq" id="WP_165107698.1">
    <property type="nucleotide sequence ID" value="NZ_JAAKYA010000053.1"/>
</dbReference>
<reference evidence="10 11" key="1">
    <citation type="submission" date="2020-02" db="EMBL/GenBank/DDBJ databases">
        <title>Draft genome sequence of Limisphaera ngatamarikiensis NGM72.4T, a thermophilic Verrucomicrobia grouped in subdivision 3.</title>
        <authorList>
            <person name="Carere C.R."/>
            <person name="Steen J."/>
            <person name="Hugenholtz P."/>
            <person name="Stott M.B."/>
        </authorList>
    </citation>
    <scope>NUCLEOTIDE SEQUENCE [LARGE SCALE GENOMIC DNA]</scope>
    <source>
        <strain evidence="10 11">NGM72.4</strain>
    </source>
</reference>
<dbReference type="PANTHER" id="PTHR30561:SF1">
    <property type="entry name" value="MULTIDRUG TRANSPORTER EMRE"/>
    <property type="match status" value="1"/>
</dbReference>
<dbReference type="GO" id="GO:0015220">
    <property type="term" value="F:choline transmembrane transporter activity"/>
    <property type="evidence" value="ECO:0007669"/>
    <property type="project" value="TreeGrafter"/>
</dbReference>
<comment type="subcellular location">
    <subcellularLocation>
        <location evidence="1 8">Cell membrane</location>
        <topology evidence="1 8">Multi-pass membrane protein</topology>
    </subcellularLocation>
</comment>
<organism evidence="10 11">
    <name type="scientific">Limisphaera ngatamarikiensis</name>
    <dbReference type="NCBI Taxonomy" id="1324935"/>
    <lineage>
        <taxon>Bacteria</taxon>
        <taxon>Pseudomonadati</taxon>
        <taxon>Verrucomicrobiota</taxon>
        <taxon>Verrucomicrobiia</taxon>
        <taxon>Limisphaerales</taxon>
        <taxon>Limisphaeraceae</taxon>
        <taxon>Limisphaera</taxon>
    </lineage>
</organism>
<evidence type="ECO:0000256" key="2">
    <source>
        <dbReference type="ARBA" id="ARBA00022448"/>
    </source>
</evidence>
<evidence type="ECO:0000256" key="5">
    <source>
        <dbReference type="ARBA" id="ARBA00022989"/>
    </source>
</evidence>
<feature type="transmembrane region" description="Helical" evidence="9">
    <location>
        <begin position="30"/>
        <end position="51"/>
    </location>
</feature>
<gene>
    <name evidence="10" type="ORF">G4L39_08805</name>
</gene>
<dbReference type="SUPFAM" id="SSF103481">
    <property type="entry name" value="Multidrug resistance efflux transporter EmrE"/>
    <property type="match status" value="1"/>
</dbReference>
<accession>A0A6M1RPA6</accession>
<dbReference type="GO" id="GO:0015297">
    <property type="term" value="F:antiporter activity"/>
    <property type="evidence" value="ECO:0007669"/>
    <property type="project" value="TreeGrafter"/>
</dbReference>
<evidence type="ECO:0000256" key="8">
    <source>
        <dbReference type="RuleBase" id="RU003942"/>
    </source>
</evidence>
<evidence type="ECO:0000256" key="3">
    <source>
        <dbReference type="ARBA" id="ARBA00022475"/>
    </source>
</evidence>
<protein>
    <submittedName>
        <fullName evidence="10">Multidrug efflux SMR transporter</fullName>
    </submittedName>
</protein>
<dbReference type="GO" id="GO:0015199">
    <property type="term" value="F:amino-acid betaine transmembrane transporter activity"/>
    <property type="evidence" value="ECO:0007669"/>
    <property type="project" value="TreeGrafter"/>
</dbReference>
<name>A0A6M1RPA6_9BACT</name>
<dbReference type="EMBL" id="JAAKYA010000053">
    <property type="protein sequence ID" value="NGO39493.1"/>
    <property type="molecule type" value="Genomic_DNA"/>
</dbReference>
<evidence type="ECO:0000256" key="1">
    <source>
        <dbReference type="ARBA" id="ARBA00004651"/>
    </source>
</evidence>
<evidence type="ECO:0000313" key="11">
    <source>
        <dbReference type="Proteomes" id="UP000477311"/>
    </source>
</evidence>
<evidence type="ECO:0000256" key="9">
    <source>
        <dbReference type="SAM" id="Phobius"/>
    </source>
</evidence>
<dbReference type="Proteomes" id="UP000477311">
    <property type="component" value="Unassembled WGS sequence"/>
</dbReference>
<dbReference type="InterPro" id="IPR037185">
    <property type="entry name" value="EmrE-like"/>
</dbReference>
<keyword evidence="11" id="KW-1185">Reference proteome</keyword>
<keyword evidence="2" id="KW-0813">Transport</keyword>
<dbReference type="FunFam" id="1.10.3730.20:FF:000001">
    <property type="entry name" value="Quaternary ammonium compound resistance transporter SugE"/>
    <property type="match status" value="1"/>
</dbReference>
<keyword evidence="6 9" id="KW-0472">Membrane</keyword>
<feature type="transmembrane region" description="Helical" evidence="9">
    <location>
        <begin position="85"/>
        <end position="104"/>
    </location>
</feature>
<proteinExistence type="inferred from homology"/>
<comment type="caution">
    <text evidence="10">The sequence shown here is derived from an EMBL/GenBank/DDBJ whole genome shotgun (WGS) entry which is preliminary data.</text>
</comment>
<dbReference type="Pfam" id="PF00893">
    <property type="entry name" value="Multi_Drug_Res"/>
    <property type="match status" value="1"/>
</dbReference>
<dbReference type="GO" id="GO:1990961">
    <property type="term" value="P:xenobiotic detoxification by transmembrane export across the plasma membrane"/>
    <property type="evidence" value="ECO:0007669"/>
    <property type="project" value="UniProtKB-ARBA"/>
</dbReference>
<keyword evidence="4 8" id="KW-0812">Transmembrane</keyword>
<comment type="similarity">
    <text evidence="7 8">Belongs to the drug/metabolite transporter (DMT) superfamily. Small multidrug resistance (SMR) (TC 2.A.7.1) family.</text>
</comment>
<evidence type="ECO:0000256" key="7">
    <source>
        <dbReference type="ARBA" id="ARBA00038032"/>
    </source>
</evidence>
<dbReference type="PANTHER" id="PTHR30561">
    <property type="entry name" value="SMR FAMILY PROTON-DEPENDENT DRUG EFFLUX TRANSPORTER SUGE"/>
    <property type="match status" value="1"/>
</dbReference>